<keyword evidence="2" id="KW-1185">Reference proteome</keyword>
<protein>
    <submittedName>
        <fullName evidence="1">Uncharacterized protein</fullName>
    </submittedName>
</protein>
<evidence type="ECO:0000313" key="2">
    <source>
        <dbReference type="Proteomes" id="UP000184191"/>
    </source>
</evidence>
<dbReference type="STRING" id="1054996.SAMN05444414_10882"/>
<gene>
    <name evidence="1" type="ORF">SAMN05444414_10882</name>
</gene>
<dbReference type="AlphaFoldDB" id="A0A1M6YZ90"/>
<name>A0A1M6YZ90_9RHOB</name>
<accession>A0A1M6YZ90</accession>
<organism evidence="1 2">
    <name type="scientific">Roseovarius marisflavi</name>
    <dbReference type="NCBI Taxonomy" id="1054996"/>
    <lineage>
        <taxon>Bacteria</taxon>
        <taxon>Pseudomonadati</taxon>
        <taxon>Pseudomonadota</taxon>
        <taxon>Alphaproteobacteria</taxon>
        <taxon>Rhodobacterales</taxon>
        <taxon>Roseobacteraceae</taxon>
        <taxon>Roseovarius</taxon>
    </lineage>
</organism>
<dbReference type="Proteomes" id="UP000184191">
    <property type="component" value="Unassembled WGS sequence"/>
</dbReference>
<sequence length="121" mass="13650">MIRFALIFALLAGSTEAQSVKLRGAEIEILLSGNTAVGVWDGIGYRQYFGTDGITIFAQDNARSARGDWRVEGEEYQSRWPGNTEWKGWFVMEYGGQWFWVSKSTPPTPFEVRDGNHLVAQ</sequence>
<dbReference type="RefSeq" id="WP_073197390.1">
    <property type="nucleotide sequence ID" value="NZ_FRBN01000008.1"/>
</dbReference>
<dbReference type="EMBL" id="FRBN01000008">
    <property type="protein sequence ID" value="SHL23389.1"/>
    <property type="molecule type" value="Genomic_DNA"/>
</dbReference>
<proteinExistence type="predicted"/>
<dbReference type="OrthoDB" id="7743029at2"/>
<evidence type="ECO:0000313" key="1">
    <source>
        <dbReference type="EMBL" id="SHL23389.1"/>
    </source>
</evidence>
<reference evidence="2" key="1">
    <citation type="submission" date="2016-11" db="EMBL/GenBank/DDBJ databases">
        <authorList>
            <person name="Varghese N."/>
            <person name="Submissions S."/>
        </authorList>
    </citation>
    <scope>NUCLEOTIDE SEQUENCE [LARGE SCALE GENOMIC DNA]</scope>
    <source>
        <strain evidence="2">DSM 29327</strain>
    </source>
</reference>